<reference evidence="1" key="2">
    <citation type="journal article" date="2015" name="Data Brief">
        <title>Shoot transcriptome of the giant reed, Arundo donax.</title>
        <authorList>
            <person name="Barrero R.A."/>
            <person name="Guerrero F.D."/>
            <person name="Moolhuijzen P."/>
            <person name="Goolsby J.A."/>
            <person name="Tidwell J."/>
            <person name="Bellgard S.E."/>
            <person name="Bellgard M.I."/>
        </authorList>
    </citation>
    <scope>NUCLEOTIDE SEQUENCE</scope>
    <source>
        <tissue evidence="1">Shoot tissue taken approximately 20 cm above the soil surface</tissue>
    </source>
</reference>
<sequence length="72" mass="8294">MYTASPKQCSPNIRIRIERHVSDYLSRFSQPSSTPKKIHHASIVHLLWFNILGKHLTEVLLTSLYKPTMATC</sequence>
<proteinExistence type="predicted"/>
<reference evidence="1" key="1">
    <citation type="submission" date="2014-09" db="EMBL/GenBank/DDBJ databases">
        <authorList>
            <person name="Magalhaes I.L.F."/>
            <person name="Oliveira U."/>
            <person name="Santos F.R."/>
            <person name="Vidigal T.H.D.A."/>
            <person name="Brescovit A.D."/>
            <person name="Santos A.J."/>
        </authorList>
    </citation>
    <scope>NUCLEOTIDE SEQUENCE</scope>
    <source>
        <tissue evidence="1">Shoot tissue taken approximately 20 cm above the soil surface</tissue>
    </source>
</reference>
<name>A0A0A9HC43_ARUDO</name>
<dbReference type="AlphaFoldDB" id="A0A0A9HC43"/>
<accession>A0A0A9HC43</accession>
<organism evidence="1">
    <name type="scientific">Arundo donax</name>
    <name type="common">Giant reed</name>
    <name type="synonym">Donax arundinaceus</name>
    <dbReference type="NCBI Taxonomy" id="35708"/>
    <lineage>
        <taxon>Eukaryota</taxon>
        <taxon>Viridiplantae</taxon>
        <taxon>Streptophyta</taxon>
        <taxon>Embryophyta</taxon>
        <taxon>Tracheophyta</taxon>
        <taxon>Spermatophyta</taxon>
        <taxon>Magnoliopsida</taxon>
        <taxon>Liliopsida</taxon>
        <taxon>Poales</taxon>
        <taxon>Poaceae</taxon>
        <taxon>PACMAD clade</taxon>
        <taxon>Arundinoideae</taxon>
        <taxon>Arundineae</taxon>
        <taxon>Arundo</taxon>
    </lineage>
</organism>
<evidence type="ECO:0000313" key="1">
    <source>
        <dbReference type="EMBL" id="JAE34322.1"/>
    </source>
</evidence>
<dbReference type="EMBL" id="GBRH01163574">
    <property type="protein sequence ID" value="JAE34322.1"/>
    <property type="molecule type" value="Transcribed_RNA"/>
</dbReference>
<protein>
    <submittedName>
        <fullName evidence="1">Uncharacterized protein</fullName>
    </submittedName>
</protein>